<proteinExistence type="predicted"/>
<name>A0AAX2H7K5_9PSED</name>
<gene>
    <name evidence="1" type="ORF">PLUA15_240091</name>
</gene>
<dbReference type="AlphaFoldDB" id="A0AAX2H7K5"/>
<dbReference type="EMBL" id="OBKZ01000017">
    <property type="protein sequence ID" value="SOB52678.1"/>
    <property type="molecule type" value="Genomic_DNA"/>
</dbReference>
<organism evidence="1 2">
    <name type="scientific">Pseudomonas lundensis</name>
    <dbReference type="NCBI Taxonomy" id="86185"/>
    <lineage>
        <taxon>Bacteria</taxon>
        <taxon>Pseudomonadati</taxon>
        <taxon>Pseudomonadota</taxon>
        <taxon>Gammaproteobacteria</taxon>
        <taxon>Pseudomonadales</taxon>
        <taxon>Pseudomonadaceae</taxon>
        <taxon>Pseudomonas</taxon>
    </lineage>
</organism>
<accession>A0AAX2H7K5</accession>
<sequence length="38" mass="4433">MCDLARDMNPAIRVVEKTDFLDDLGDRVIREIIERGKE</sequence>
<evidence type="ECO:0000313" key="1">
    <source>
        <dbReference type="EMBL" id="SOB52678.1"/>
    </source>
</evidence>
<evidence type="ECO:0000313" key="2">
    <source>
        <dbReference type="Proteomes" id="UP000219564"/>
    </source>
</evidence>
<reference evidence="1 2" key="1">
    <citation type="submission" date="2017-08" db="EMBL/GenBank/DDBJ databases">
        <authorList>
            <person name="Chaillou S."/>
        </authorList>
    </citation>
    <scope>NUCLEOTIDE SEQUENCE [LARGE SCALE GENOMIC DNA]</scope>
    <source>
        <strain evidence="1 2">MFPA15A1205</strain>
    </source>
</reference>
<comment type="caution">
    <text evidence="1">The sequence shown here is derived from an EMBL/GenBank/DDBJ whole genome shotgun (WGS) entry which is preliminary data.</text>
</comment>
<dbReference type="Proteomes" id="UP000219564">
    <property type="component" value="Unassembled WGS sequence"/>
</dbReference>
<protein>
    <submittedName>
        <fullName evidence="1">Uncharacterized protein</fullName>
    </submittedName>
</protein>